<feature type="transmembrane region" description="Helical" evidence="7">
    <location>
        <begin position="128"/>
        <end position="152"/>
    </location>
</feature>
<reference evidence="9 10" key="1">
    <citation type="submission" date="2019-09" db="EMBL/GenBank/DDBJ databases">
        <title>Phylogeny of genus Pseudoclavibacter and closely related genus.</title>
        <authorList>
            <person name="Li Y."/>
        </authorList>
    </citation>
    <scope>NUCLEOTIDE SEQUENCE [LARGE SCALE GENOMIC DNA]</scope>
    <source>
        <strain evidence="9 10">JCM 16921</strain>
    </source>
</reference>
<keyword evidence="5 7" id="KW-1133">Transmembrane helix</keyword>
<evidence type="ECO:0000256" key="5">
    <source>
        <dbReference type="ARBA" id="ARBA00022989"/>
    </source>
</evidence>
<comment type="similarity">
    <text evidence="2">Belongs to the DedA family.</text>
</comment>
<evidence type="ECO:0000256" key="4">
    <source>
        <dbReference type="ARBA" id="ARBA00022692"/>
    </source>
</evidence>
<name>A0A7C8FTM9_9MICO</name>
<organism evidence="9 10">
    <name type="scientific">Pseudoclavibacter caeni</name>
    <dbReference type="NCBI Taxonomy" id="908846"/>
    <lineage>
        <taxon>Bacteria</taxon>
        <taxon>Bacillati</taxon>
        <taxon>Actinomycetota</taxon>
        <taxon>Actinomycetes</taxon>
        <taxon>Micrococcales</taxon>
        <taxon>Microbacteriaceae</taxon>
        <taxon>Pseudoclavibacter</taxon>
    </lineage>
</organism>
<evidence type="ECO:0000256" key="2">
    <source>
        <dbReference type="ARBA" id="ARBA00010792"/>
    </source>
</evidence>
<evidence type="ECO:0000259" key="8">
    <source>
        <dbReference type="Pfam" id="PF09335"/>
    </source>
</evidence>
<dbReference type="InterPro" id="IPR051311">
    <property type="entry name" value="DedA_domain"/>
</dbReference>
<protein>
    <submittedName>
        <fullName evidence="9">DedA family protein</fullName>
    </submittedName>
</protein>
<sequence>MAALGAPGVGLLIALENLFPPIPSEAILPLAGFAAARGELGLVAVIVWATVGSVAGALALYGLGAWLGHERLVRLADRIPLLSGQDVERTRRWFVRHGPATVLVGRLVPVFRSLISIPAGVERMRMAVFVPLTAVGSLVWNTALVLGGFLLGEHLDRIIAFVDAFQWVVLAVVGVAVAVFVVHRVHARRAPAEMGSDAGER</sequence>
<evidence type="ECO:0000256" key="7">
    <source>
        <dbReference type="SAM" id="Phobius"/>
    </source>
</evidence>
<dbReference type="PANTHER" id="PTHR42709">
    <property type="entry name" value="ALKALINE PHOSPHATASE LIKE PROTEIN"/>
    <property type="match status" value="1"/>
</dbReference>
<evidence type="ECO:0000313" key="10">
    <source>
        <dbReference type="Proteomes" id="UP000481339"/>
    </source>
</evidence>
<dbReference type="EMBL" id="WBKA01000004">
    <property type="protein sequence ID" value="KAB1632015.1"/>
    <property type="molecule type" value="Genomic_DNA"/>
</dbReference>
<evidence type="ECO:0000313" key="9">
    <source>
        <dbReference type="EMBL" id="KAB1632015.1"/>
    </source>
</evidence>
<comment type="subcellular location">
    <subcellularLocation>
        <location evidence="1">Cell membrane</location>
        <topology evidence="1">Multi-pass membrane protein</topology>
    </subcellularLocation>
</comment>
<evidence type="ECO:0000256" key="1">
    <source>
        <dbReference type="ARBA" id="ARBA00004651"/>
    </source>
</evidence>
<gene>
    <name evidence="9" type="ORF">F8O02_06170</name>
</gene>
<feature type="transmembrane region" description="Helical" evidence="7">
    <location>
        <begin position="42"/>
        <end position="68"/>
    </location>
</feature>
<dbReference type="InterPro" id="IPR032816">
    <property type="entry name" value="VTT_dom"/>
</dbReference>
<keyword evidence="4 7" id="KW-0812">Transmembrane</keyword>
<keyword evidence="3" id="KW-1003">Cell membrane</keyword>
<dbReference type="PANTHER" id="PTHR42709:SF6">
    <property type="entry name" value="UNDECAPRENYL PHOSPHATE TRANSPORTER A"/>
    <property type="match status" value="1"/>
</dbReference>
<dbReference type="GO" id="GO:0005886">
    <property type="term" value="C:plasma membrane"/>
    <property type="evidence" value="ECO:0007669"/>
    <property type="project" value="UniProtKB-SubCell"/>
</dbReference>
<keyword evidence="6 7" id="KW-0472">Membrane</keyword>
<dbReference type="AlphaFoldDB" id="A0A7C8FTM9"/>
<keyword evidence="10" id="KW-1185">Reference proteome</keyword>
<dbReference type="OrthoDB" id="9813426at2"/>
<dbReference type="Proteomes" id="UP000481339">
    <property type="component" value="Unassembled WGS sequence"/>
</dbReference>
<feature type="transmembrane region" description="Helical" evidence="7">
    <location>
        <begin position="164"/>
        <end position="182"/>
    </location>
</feature>
<accession>A0A7C8FTM9</accession>
<feature type="domain" description="VTT" evidence="8">
    <location>
        <begin position="22"/>
        <end position="148"/>
    </location>
</feature>
<proteinExistence type="inferred from homology"/>
<dbReference type="Pfam" id="PF09335">
    <property type="entry name" value="VTT_dom"/>
    <property type="match status" value="1"/>
</dbReference>
<comment type="caution">
    <text evidence="9">The sequence shown here is derived from an EMBL/GenBank/DDBJ whole genome shotgun (WGS) entry which is preliminary data.</text>
</comment>
<evidence type="ECO:0000256" key="6">
    <source>
        <dbReference type="ARBA" id="ARBA00023136"/>
    </source>
</evidence>
<evidence type="ECO:0000256" key="3">
    <source>
        <dbReference type="ARBA" id="ARBA00022475"/>
    </source>
</evidence>